<name>A0A0S8JX52_UNCW3</name>
<protein>
    <recommendedName>
        <fullName evidence="1">Methyltransferase domain-containing protein</fullName>
    </recommendedName>
</protein>
<organism evidence="2 3">
    <name type="scientific">candidate division WOR_3 bacterium SM1_77</name>
    <dbReference type="NCBI Taxonomy" id="1703778"/>
    <lineage>
        <taxon>Bacteria</taxon>
        <taxon>Bacteria division WOR-3</taxon>
    </lineage>
</organism>
<dbReference type="SUPFAM" id="SSF53335">
    <property type="entry name" value="S-adenosyl-L-methionine-dependent methyltransferases"/>
    <property type="match status" value="1"/>
</dbReference>
<dbReference type="InterPro" id="IPR050508">
    <property type="entry name" value="Methyltransf_Superfamily"/>
</dbReference>
<dbReference type="InterPro" id="IPR041698">
    <property type="entry name" value="Methyltransf_25"/>
</dbReference>
<evidence type="ECO:0000259" key="1">
    <source>
        <dbReference type="Pfam" id="PF13649"/>
    </source>
</evidence>
<gene>
    <name evidence="2" type="ORF">AMJ74_03545</name>
</gene>
<feature type="domain" description="Methyltransferase" evidence="1">
    <location>
        <begin position="55"/>
        <end position="143"/>
    </location>
</feature>
<dbReference type="Pfam" id="PF13649">
    <property type="entry name" value="Methyltransf_25"/>
    <property type="match status" value="1"/>
</dbReference>
<evidence type="ECO:0000313" key="2">
    <source>
        <dbReference type="EMBL" id="KPL14356.1"/>
    </source>
</evidence>
<dbReference type="InterPro" id="IPR029063">
    <property type="entry name" value="SAM-dependent_MTases_sf"/>
</dbReference>
<dbReference type="AlphaFoldDB" id="A0A0S8JX52"/>
<reference evidence="2 3" key="1">
    <citation type="journal article" date="2015" name="Microbiome">
        <title>Genomic resolution of linkages in carbon, nitrogen, and sulfur cycling among widespread estuary sediment bacteria.</title>
        <authorList>
            <person name="Baker B.J."/>
            <person name="Lazar C.S."/>
            <person name="Teske A.P."/>
            <person name="Dick G.J."/>
        </authorList>
    </citation>
    <scope>NUCLEOTIDE SEQUENCE [LARGE SCALE GENOMIC DNA]</scope>
    <source>
        <strain evidence="2">SM1_77</strain>
    </source>
</reference>
<dbReference type="CDD" id="cd02440">
    <property type="entry name" value="AdoMet_MTases"/>
    <property type="match status" value="1"/>
</dbReference>
<dbReference type="Gene3D" id="3.40.50.150">
    <property type="entry name" value="Vaccinia Virus protein VP39"/>
    <property type="match status" value="1"/>
</dbReference>
<evidence type="ECO:0000313" key="3">
    <source>
        <dbReference type="Proteomes" id="UP000050975"/>
    </source>
</evidence>
<accession>A0A0S8JX52</accession>
<dbReference type="EMBL" id="LJVE01000054">
    <property type="protein sequence ID" value="KPL14356.1"/>
    <property type="molecule type" value="Genomic_DNA"/>
</dbReference>
<dbReference type="PANTHER" id="PTHR42912">
    <property type="entry name" value="METHYLTRANSFERASE"/>
    <property type="match status" value="1"/>
</dbReference>
<comment type="caution">
    <text evidence="2">The sequence shown here is derived from an EMBL/GenBank/DDBJ whole genome shotgun (WGS) entry which is preliminary data.</text>
</comment>
<dbReference type="Proteomes" id="UP000050975">
    <property type="component" value="Unassembled WGS sequence"/>
</dbReference>
<proteinExistence type="predicted"/>
<sequence>MLGSRSKYIRRVKKRWDERAKRYDKWYKTFKGAIEHYVDWELLRGYLPKQRTTKILDAAGGTGRITIILARMGYSVTLCDISRGMLNEARRKLIKAGIIERVKILECNVNKLPFSDESFDFVLCWDGMAEAVKEIVRVTRRRGIMSVFMVNRCREAIDLFSEKPTLALKLMNAHSNYIDDDEERYRATSAEEARTLFERSGTEVLGMYAVCGWLNKLSIPEKVLASKKWDGKYFRQTSRMVLKLAKEPSVQGLSSHLVVYAKKM</sequence>
<dbReference type="PANTHER" id="PTHR42912:SF93">
    <property type="entry name" value="N6-ADENOSINE-METHYLTRANSFERASE TMT1A"/>
    <property type="match status" value="1"/>
</dbReference>
<dbReference type="GO" id="GO:0008168">
    <property type="term" value="F:methyltransferase activity"/>
    <property type="evidence" value="ECO:0007669"/>
    <property type="project" value="TreeGrafter"/>
</dbReference>